<evidence type="ECO:0000313" key="3">
    <source>
        <dbReference type="EMBL" id="CAG9800838.1"/>
    </source>
</evidence>
<reference evidence="3" key="1">
    <citation type="submission" date="2022-01" db="EMBL/GenBank/DDBJ databases">
        <authorList>
            <person name="King R."/>
        </authorList>
    </citation>
    <scope>NUCLEOTIDE SEQUENCE</scope>
</reference>
<reference evidence="3" key="2">
    <citation type="submission" date="2022-10" db="EMBL/GenBank/DDBJ databases">
        <authorList>
            <consortium name="ENA_rothamsted_submissions"/>
            <consortium name="culmorum"/>
            <person name="King R."/>
        </authorList>
    </citation>
    <scope>NUCLEOTIDE SEQUENCE</scope>
</reference>
<sequence length="271" mass="31086">MPCLNSFCCGYSLKSGGSFIGYFSIFIYGILLLLCIIVLWCIKLRIDDAGIGSWSLFYRFSNYIRARSSDNEIEETLQDLKIFSIFFLVYCLFLLFGILCASFLITGAKLRKPGYLSWWLTYQILFIIISAGIVVIFVTIKDERYGLISYFKNFFFKILIIAFVVIYLTFVALLIYFWISVLSLHTYLKREKKRRKDSSGAIFVDSTAGILNENFQGDSNNNNNGDDNNNNNNASSSNELAPRRSNSIQMIPITLSKRDMKDNGKIFIIRV</sequence>
<dbReference type="PANTHER" id="PTHR36694:SF11">
    <property type="entry name" value="LP21121P-RELATED"/>
    <property type="match status" value="1"/>
</dbReference>
<keyword evidence="2" id="KW-0812">Transmembrane</keyword>
<evidence type="ECO:0000313" key="4">
    <source>
        <dbReference type="Proteomes" id="UP001153620"/>
    </source>
</evidence>
<feature type="transmembrane region" description="Helical" evidence="2">
    <location>
        <begin position="118"/>
        <end position="140"/>
    </location>
</feature>
<feature type="compositionally biased region" description="Low complexity" evidence="1">
    <location>
        <begin position="218"/>
        <end position="238"/>
    </location>
</feature>
<evidence type="ECO:0000256" key="2">
    <source>
        <dbReference type="SAM" id="Phobius"/>
    </source>
</evidence>
<dbReference type="AlphaFoldDB" id="A0A9N9WM08"/>
<keyword evidence="2" id="KW-0472">Membrane</keyword>
<dbReference type="OrthoDB" id="10499884at2759"/>
<evidence type="ECO:0000256" key="1">
    <source>
        <dbReference type="SAM" id="MobiDB-lite"/>
    </source>
</evidence>
<organism evidence="3 4">
    <name type="scientific">Chironomus riparius</name>
    <dbReference type="NCBI Taxonomy" id="315576"/>
    <lineage>
        <taxon>Eukaryota</taxon>
        <taxon>Metazoa</taxon>
        <taxon>Ecdysozoa</taxon>
        <taxon>Arthropoda</taxon>
        <taxon>Hexapoda</taxon>
        <taxon>Insecta</taxon>
        <taxon>Pterygota</taxon>
        <taxon>Neoptera</taxon>
        <taxon>Endopterygota</taxon>
        <taxon>Diptera</taxon>
        <taxon>Nematocera</taxon>
        <taxon>Chironomoidea</taxon>
        <taxon>Chironomidae</taxon>
        <taxon>Chironominae</taxon>
        <taxon>Chironomus</taxon>
    </lineage>
</organism>
<proteinExistence type="predicted"/>
<feature type="region of interest" description="Disordered" evidence="1">
    <location>
        <begin position="214"/>
        <end position="241"/>
    </location>
</feature>
<name>A0A9N9WM08_9DIPT</name>
<feature type="transmembrane region" description="Helical" evidence="2">
    <location>
        <begin position="160"/>
        <end position="188"/>
    </location>
</feature>
<protein>
    <submittedName>
        <fullName evidence="3">Uncharacterized protein</fullName>
    </submittedName>
</protein>
<keyword evidence="2" id="KW-1133">Transmembrane helix</keyword>
<dbReference type="EMBL" id="OU895877">
    <property type="protein sequence ID" value="CAG9800838.1"/>
    <property type="molecule type" value="Genomic_DNA"/>
</dbReference>
<gene>
    <name evidence="3" type="ORF">CHIRRI_LOCUS3776</name>
</gene>
<feature type="transmembrane region" description="Helical" evidence="2">
    <location>
        <begin position="20"/>
        <end position="42"/>
    </location>
</feature>
<dbReference type="PANTHER" id="PTHR36694">
    <property type="entry name" value="PASIFLORA 1, ISOFORM A-RELATED"/>
    <property type="match status" value="1"/>
</dbReference>
<keyword evidence="4" id="KW-1185">Reference proteome</keyword>
<dbReference type="Proteomes" id="UP001153620">
    <property type="component" value="Chromosome 1"/>
</dbReference>
<accession>A0A9N9WM08</accession>
<feature type="transmembrane region" description="Helical" evidence="2">
    <location>
        <begin position="85"/>
        <end position="106"/>
    </location>
</feature>